<evidence type="ECO:0000256" key="14">
    <source>
        <dbReference type="PROSITE-ProRule" id="PRU00175"/>
    </source>
</evidence>
<keyword evidence="9" id="KW-1000">Mitochondrion outer membrane</keyword>
<feature type="domain" description="RING-type" evidence="16">
    <location>
        <begin position="292"/>
        <end position="329"/>
    </location>
</feature>
<evidence type="ECO:0000256" key="7">
    <source>
        <dbReference type="ARBA" id="ARBA00022771"/>
    </source>
</evidence>
<dbReference type="SUPFAM" id="SSF57850">
    <property type="entry name" value="RING/U-box"/>
    <property type="match status" value="1"/>
</dbReference>
<dbReference type="EC" id="2.3.2.27" evidence="3"/>
<evidence type="ECO:0000256" key="9">
    <source>
        <dbReference type="ARBA" id="ARBA00022787"/>
    </source>
</evidence>
<comment type="subcellular location">
    <subcellularLocation>
        <location evidence="2">Mitochondrion outer membrane</location>
        <topology evidence="2">Multi-pass membrane protein</topology>
    </subcellularLocation>
</comment>
<reference evidence="17 18" key="1">
    <citation type="submission" date="2024-01" db="EMBL/GenBank/DDBJ databases">
        <title>The genome of the rayed Mediterranean limpet Patella caerulea (Linnaeus, 1758).</title>
        <authorList>
            <person name="Anh-Thu Weber A."/>
            <person name="Halstead-Nussloch G."/>
        </authorList>
    </citation>
    <scope>NUCLEOTIDE SEQUENCE [LARGE SCALE GENOMIC DNA]</scope>
    <source>
        <strain evidence="17">AATW-2023a</strain>
        <tissue evidence="17">Whole specimen</tissue>
    </source>
</reference>
<gene>
    <name evidence="17" type="ORF">SNE40_001867</name>
</gene>
<evidence type="ECO:0000256" key="15">
    <source>
        <dbReference type="SAM" id="Phobius"/>
    </source>
</evidence>
<evidence type="ECO:0000256" key="2">
    <source>
        <dbReference type="ARBA" id="ARBA00004374"/>
    </source>
</evidence>
<comment type="catalytic activity">
    <reaction evidence="1">
        <text>S-ubiquitinyl-[E2 ubiquitin-conjugating enzyme]-L-cysteine + [acceptor protein]-L-lysine = [E2 ubiquitin-conjugating enzyme]-L-cysteine + N(6)-ubiquitinyl-[acceptor protein]-L-lysine.</text>
        <dbReference type="EC" id="2.3.2.27"/>
    </reaction>
</comment>
<keyword evidence="5 15" id="KW-0812">Transmembrane</keyword>
<dbReference type="Pfam" id="PF12483">
    <property type="entry name" value="GIDE"/>
    <property type="match status" value="1"/>
</dbReference>
<feature type="transmembrane region" description="Helical" evidence="15">
    <location>
        <begin position="6"/>
        <end position="26"/>
    </location>
</feature>
<evidence type="ECO:0000259" key="16">
    <source>
        <dbReference type="PROSITE" id="PS50089"/>
    </source>
</evidence>
<keyword evidence="6" id="KW-0479">Metal-binding</keyword>
<dbReference type="GO" id="GO:0061630">
    <property type="term" value="F:ubiquitin protein ligase activity"/>
    <property type="evidence" value="ECO:0007669"/>
    <property type="project" value="UniProtKB-EC"/>
</dbReference>
<evidence type="ECO:0000256" key="12">
    <source>
        <dbReference type="ARBA" id="ARBA00023128"/>
    </source>
</evidence>
<evidence type="ECO:0000256" key="4">
    <source>
        <dbReference type="ARBA" id="ARBA00022679"/>
    </source>
</evidence>
<keyword evidence="7 14" id="KW-0863">Zinc-finger</keyword>
<evidence type="ECO:0000256" key="6">
    <source>
        <dbReference type="ARBA" id="ARBA00022723"/>
    </source>
</evidence>
<evidence type="ECO:0000256" key="1">
    <source>
        <dbReference type="ARBA" id="ARBA00000900"/>
    </source>
</evidence>
<feature type="transmembrane region" description="Helical" evidence="15">
    <location>
        <begin position="235"/>
        <end position="256"/>
    </location>
</feature>
<organism evidence="17 18">
    <name type="scientific">Patella caerulea</name>
    <name type="common">Rayed Mediterranean limpet</name>
    <dbReference type="NCBI Taxonomy" id="87958"/>
    <lineage>
        <taxon>Eukaryota</taxon>
        <taxon>Metazoa</taxon>
        <taxon>Spiralia</taxon>
        <taxon>Lophotrochozoa</taxon>
        <taxon>Mollusca</taxon>
        <taxon>Gastropoda</taxon>
        <taxon>Patellogastropoda</taxon>
        <taxon>Patelloidea</taxon>
        <taxon>Patellidae</taxon>
        <taxon>Patella</taxon>
    </lineage>
</organism>
<evidence type="ECO:0000256" key="13">
    <source>
        <dbReference type="ARBA" id="ARBA00023136"/>
    </source>
</evidence>
<accession>A0AAN8K633</accession>
<dbReference type="GO" id="GO:0016567">
    <property type="term" value="P:protein ubiquitination"/>
    <property type="evidence" value="ECO:0007669"/>
    <property type="project" value="InterPro"/>
</dbReference>
<evidence type="ECO:0000256" key="10">
    <source>
        <dbReference type="ARBA" id="ARBA00022833"/>
    </source>
</evidence>
<dbReference type="InterPro" id="IPR013083">
    <property type="entry name" value="Znf_RING/FYVE/PHD"/>
</dbReference>
<keyword evidence="8" id="KW-0833">Ubl conjugation pathway</keyword>
<keyword evidence="12" id="KW-0496">Mitochondrion</keyword>
<dbReference type="InterPro" id="IPR001841">
    <property type="entry name" value="Znf_RING"/>
</dbReference>
<dbReference type="SMART" id="SM00184">
    <property type="entry name" value="RING"/>
    <property type="match status" value="1"/>
</dbReference>
<evidence type="ECO:0000256" key="8">
    <source>
        <dbReference type="ARBA" id="ARBA00022786"/>
    </source>
</evidence>
<dbReference type="GO" id="GO:0005741">
    <property type="term" value="C:mitochondrial outer membrane"/>
    <property type="evidence" value="ECO:0007669"/>
    <property type="project" value="UniProtKB-SubCell"/>
</dbReference>
<comment type="caution">
    <text evidence="17">The sequence shown here is derived from an EMBL/GenBank/DDBJ whole genome shotgun (WGS) entry which is preliminary data.</text>
</comment>
<dbReference type="GO" id="GO:0008270">
    <property type="term" value="F:zinc ion binding"/>
    <property type="evidence" value="ECO:0007669"/>
    <property type="project" value="UniProtKB-KW"/>
</dbReference>
<evidence type="ECO:0000256" key="3">
    <source>
        <dbReference type="ARBA" id="ARBA00012483"/>
    </source>
</evidence>
<dbReference type="PANTHER" id="PTHR12183">
    <property type="entry name" value="MITOCHONDRIAL UBIQUITIN LIGASE ACTIVATOR OF NFKB 1"/>
    <property type="match status" value="1"/>
</dbReference>
<dbReference type="EMBL" id="JAZGQO010000002">
    <property type="protein sequence ID" value="KAK6189897.1"/>
    <property type="molecule type" value="Genomic_DNA"/>
</dbReference>
<dbReference type="Proteomes" id="UP001347796">
    <property type="component" value="Unassembled WGS sequence"/>
</dbReference>
<dbReference type="Pfam" id="PF13920">
    <property type="entry name" value="zf-C3HC4_3"/>
    <property type="match status" value="1"/>
</dbReference>
<evidence type="ECO:0000313" key="18">
    <source>
        <dbReference type="Proteomes" id="UP001347796"/>
    </source>
</evidence>
<protein>
    <recommendedName>
        <fullName evidence="3">RING-type E3 ubiquitin transferase</fullName>
        <ecNumber evidence="3">2.3.2.27</ecNumber>
    </recommendedName>
</protein>
<dbReference type="AlphaFoldDB" id="A0AAN8K633"/>
<dbReference type="Gene3D" id="3.30.40.10">
    <property type="entry name" value="Zinc/RING finger domain, C3HC4 (zinc finger)"/>
    <property type="match status" value="1"/>
</dbReference>
<evidence type="ECO:0000313" key="17">
    <source>
        <dbReference type="EMBL" id="KAK6189897.1"/>
    </source>
</evidence>
<dbReference type="PANTHER" id="PTHR12183:SF32">
    <property type="entry name" value="MITOCHONDRIAL E3 UBIQUITIN PROTEIN LIGASE 1"/>
    <property type="match status" value="1"/>
</dbReference>
<evidence type="ECO:0000256" key="11">
    <source>
        <dbReference type="ARBA" id="ARBA00022989"/>
    </source>
</evidence>
<sequence>MVELNFADKLTTAGVGLSSILLYVFYNKYKNRLISSDQVKASVSLGENIKEQLELAPDHKIPYATVEGIVTAVGQTLSSRHDTVTEGVIQHSVLKEHKSRRVNGFWSDATRTIRNVIDTVPFYLRPASRHGHDVIVTEVGEAEFLMDELAVTYDKFEPSQSSFLQTGLDRIFGEVTKGLHEREEMLVVGTGILGVGEVFLENGKVKIGPGAGTKYILTKLTKKEVIKKLKSQSSVFKYLMIFTGLIGGGCLIYLLVKFSRKYFEERRNREMFESARLGRVNNESGGQTENECVICLTNPKEVVILNCGHVALCAQCAEILPNPTCPVCRGHITRFVPLYQS</sequence>
<dbReference type="InterPro" id="IPR022170">
    <property type="entry name" value="MUL1-like"/>
</dbReference>
<keyword evidence="18" id="KW-1185">Reference proteome</keyword>
<keyword evidence="11 15" id="KW-1133">Transmembrane helix</keyword>
<dbReference type="InterPro" id="IPR051652">
    <property type="entry name" value="MDM2_MDM4_MUL1"/>
</dbReference>
<keyword evidence="13 15" id="KW-0472">Membrane</keyword>
<evidence type="ECO:0000256" key="5">
    <source>
        <dbReference type="ARBA" id="ARBA00022692"/>
    </source>
</evidence>
<proteinExistence type="predicted"/>
<keyword evidence="10" id="KW-0862">Zinc</keyword>
<name>A0AAN8K633_PATCE</name>
<dbReference type="PROSITE" id="PS50089">
    <property type="entry name" value="ZF_RING_2"/>
    <property type="match status" value="1"/>
</dbReference>
<keyword evidence="4" id="KW-0808">Transferase</keyword>